<evidence type="ECO:0000256" key="8">
    <source>
        <dbReference type="SAM" id="Phobius"/>
    </source>
</evidence>
<dbReference type="PANTHER" id="PTHR32024:SF1">
    <property type="entry name" value="KTR SYSTEM POTASSIUM UPTAKE PROTEIN B"/>
    <property type="match status" value="1"/>
</dbReference>
<feature type="transmembrane region" description="Helical" evidence="8">
    <location>
        <begin position="241"/>
        <end position="260"/>
    </location>
</feature>
<gene>
    <name evidence="9" type="ORF">UFOPK2032_00885</name>
</gene>
<dbReference type="PANTHER" id="PTHR32024">
    <property type="entry name" value="TRK SYSTEM POTASSIUM UPTAKE PROTEIN TRKG-RELATED"/>
    <property type="match status" value="1"/>
</dbReference>
<feature type="transmembrane region" description="Helical" evidence="8">
    <location>
        <begin position="305"/>
        <end position="338"/>
    </location>
</feature>
<keyword evidence="2" id="KW-0813">Transport</keyword>
<feature type="transmembrane region" description="Helical" evidence="8">
    <location>
        <begin position="391"/>
        <end position="412"/>
    </location>
</feature>
<evidence type="ECO:0000256" key="7">
    <source>
        <dbReference type="ARBA" id="ARBA00023136"/>
    </source>
</evidence>
<keyword evidence="7 8" id="KW-0472">Membrane</keyword>
<comment type="subcellular location">
    <subcellularLocation>
        <location evidence="1">Cell membrane</location>
        <topology evidence="1">Multi-pass membrane protein</topology>
    </subcellularLocation>
</comment>
<feature type="transmembrane region" description="Helical" evidence="8">
    <location>
        <begin position="358"/>
        <end position="379"/>
    </location>
</feature>
<reference evidence="9" key="1">
    <citation type="submission" date="2020-05" db="EMBL/GenBank/DDBJ databases">
        <authorList>
            <person name="Chiriac C."/>
            <person name="Salcher M."/>
            <person name="Ghai R."/>
            <person name="Kavagutti S V."/>
        </authorList>
    </citation>
    <scope>NUCLEOTIDE SEQUENCE</scope>
</reference>
<keyword evidence="6" id="KW-0406">Ion transport</keyword>
<feature type="transmembrane region" description="Helical" evidence="8">
    <location>
        <begin position="418"/>
        <end position="440"/>
    </location>
</feature>
<feature type="transmembrane region" description="Helical" evidence="8">
    <location>
        <begin position="123"/>
        <end position="146"/>
    </location>
</feature>
<evidence type="ECO:0000256" key="4">
    <source>
        <dbReference type="ARBA" id="ARBA00022692"/>
    </source>
</evidence>
<feature type="transmembrane region" description="Helical" evidence="8">
    <location>
        <begin position="189"/>
        <end position="209"/>
    </location>
</feature>
<dbReference type="EMBL" id="CAEZVM010000036">
    <property type="protein sequence ID" value="CAB4635022.1"/>
    <property type="molecule type" value="Genomic_DNA"/>
</dbReference>
<feature type="transmembrane region" description="Helical" evidence="8">
    <location>
        <begin position="69"/>
        <end position="97"/>
    </location>
</feature>
<sequence>MFSRKGLHPSQLIAIAFSAIILTGTLLLSLPIATQSGKSTPFIDALFTATSATTVTGLSTLNVETHWNLFGHVVIGFLIQIGGFGIVGFASLVAILLDGRVSLKTRLNATSEAGSNAPNVKQLLLNVLKIMLFFQVILAVVLTWRFATEYSYSFNDAIAHGVFHAISAFNNAGFSLYSDSMIRFARDGWILIPIFTTVFLASLGFPTIAEIRDRLGLKVARILKLAPGYSMPKQWSLNSRIVLWASFALLIFGTVAIALLEWNNPNTFGSLSSTQKVTDSIFASVMPRTAGFNALDVSKMEPTSWLVTSVLMFIGGASASTAGGIKLGTFVVLMFIVYTEIRGDTAVNIGNRRLPRSMQRQALTIVSLYVVVTIASIFILRLSTPFSLDAILLEVVSAVGTVGLSTGITAALPEHAKILLSLLMLFGRLGPIIVATSLALRTTKRHFEYPRERPLIG</sequence>
<evidence type="ECO:0000313" key="9">
    <source>
        <dbReference type="EMBL" id="CAB4635022.1"/>
    </source>
</evidence>
<keyword evidence="3" id="KW-1003">Cell membrane</keyword>
<feature type="transmembrane region" description="Helical" evidence="8">
    <location>
        <begin position="12"/>
        <end position="33"/>
    </location>
</feature>
<evidence type="ECO:0000256" key="6">
    <source>
        <dbReference type="ARBA" id="ARBA00023065"/>
    </source>
</evidence>
<name>A0A6J6JD75_9ZZZZ</name>
<dbReference type="Pfam" id="PF02386">
    <property type="entry name" value="TrkH"/>
    <property type="match status" value="1"/>
</dbReference>
<proteinExistence type="predicted"/>
<dbReference type="AlphaFoldDB" id="A0A6J6JD75"/>
<evidence type="ECO:0000256" key="2">
    <source>
        <dbReference type="ARBA" id="ARBA00022448"/>
    </source>
</evidence>
<dbReference type="InterPro" id="IPR003445">
    <property type="entry name" value="Cat_transpt"/>
</dbReference>
<accession>A0A6J6JD75</accession>
<organism evidence="9">
    <name type="scientific">freshwater metagenome</name>
    <dbReference type="NCBI Taxonomy" id="449393"/>
    <lineage>
        <taxon>unclassified sequences</taxon>
        <taxon>metagenomes</taxon>
        <taxon>ecological metagenomes</taxon>
    </lineage>
</organism>
<dbReference type="GO" id="GO:0008324">
    <property type="term" value="F:monoatomic cation transmembrane transporter activity"/>
    <property type="evidence" value="ECO:0007669"/>
    <property type="project" value="InterPro"/>
</dbReference>
<protein>
    <submittedName>
        <fullName evidence="9">Unannotated protein</fullName>
    </submittedName>
</protein>
<keyword evidence="4 8" id="KW-0812">Transmembrane</keyword>
<dbReference type="GO" id="GO:0005886">
    <property type="term" value="C:plasma membrane"/>
    <property type="evidence" value="ECO:0007669"/>
    <property type="project" value="UniProtKB-SubCell"/>
</dbReference>
<keyword evidence="5 8" id="KW-1133">Transmembrane helix</keyword>
<evidence type="ECO:0000256" key="1">
    <source>
        <dbReference type="ARBA" id="ARBA00004651"/>
    </source>
</evidence>
<evidence type="ECO:0000256" key="5">
    <source>
        <dbReference type="ARBA" id="ARBA00022989"/>
    </source>
</evidence>
<evidence type="ECO:0000256" key="3">
    <source>
        <dbReference type="ARBA" id="ARBA00022475"/>
    </source>
</evidence>
<dbReference type="GO" id="GO:0030001">
    <property type="term" value="P:metal ion transport"/>
    <property type="evidence" value="ECO:0007669"/>
    <property type="project" value="UniProtKB-ARBA"/>
</dbReference>